<evidence type="ECO:0000256" key="2">
    <source>
        <dbReference type="ARBA" id="ARBA00022649"/>
    </source>
</evidence>
<dbReference type="RefSeq" id="WP_136599348.1">
    <property type="nucleotide sequence ID" value="NZ_STGV01000005.1"/>
</dbReference>
<accession>A0A4S8NV61</accession>
<comment type="caution">
    <text evidence="4">The sequence shown here is derived from an EMBL/GenBank/DDBJ whole genome shotgun (WGS) entry which is preliminary data.</text>
</comment>
<evidence type="ECO:0000256" key="3">
    <source>
        <dbReference type="PIRNR" id="PIRNR029218"/>
    </source>
</evidence>
<comment type="similarity">
    <text evidence="1 3">Belongs to the RelE toxin family.</text>
</comment>
<dbReference type="InterPro" id="IPR051803">
    <property type="entry name" value="TA_system_RelE-like_toxin"/>
</dbReference>
<dbReference type="PIRSF" id="PIRSF029218">
    <property type="entry name" value="ParE"/>
    <property type="match status" value="1"/>
</dbReference>
<dbReference type="Proteomes" id="UP000308828">
    <property type="component" value="Unassembled WGS sequence"/>
</dbReference>
<dbReference type="InterPro" id="IPR007712">
    <property type="entry name" value="RelE/ParE_toxin"/>
</dbReference>
<dbReference type="OrthoDB" id="7173315at2"/>
<dbReference type="Gene3D" id="3.30.2310.20">
    <property type="entry name" value="RelE-like"/>
    <property type="match status" value="1"/>
</dbReference>
<dbReference type="PANTHER" id="PTHR33755:SF9">
    <property type="entry name" value="TOXIN PARE1"/>
    <property type="match status" value="1"/>
</dbReference>
<name>A0A4S8NV61_9HYPH</name>
<evidence type="ECO:0000313" key="4">
    <source>
        <dbReference type="EMBL" id="THV21298.1"/>
    </source>
</evidence>
<evidence type="ECO:0000313" key="5">
    <source>
        <dbReference type="Proteomes" id="UP000308828"/>
    </source>
</evidence>
<dbReference type="EMBL" id="STGV01000005">
    <property type="protein sequence ID" value="THV21298.1"/>
    <property type="molecule type" value="Genomic_DNA"/>
</dbReference>
<organism evidence="4 5">
    <name type="scientific">Peteryoungia ipomoeae</name>
    <dbReference type="NCBI Taxonomy" id="1210932"/>
    <lineage>
        <taxon>Bacteria</taxon>
        <taxon>Pseudomonadati</taxon>
        <taxon>Pseudomonadota</taxon>
        <taxon>Alphaproteobacteria</taxon>
        <taxon>Hyphomicrobiales</taxon>
        <taxon>Rhizobiaceae</taxon>
        <taxon>Peteryoungia</taxon>
    </lineage>
</organism>
<dbReference type="PANTHER" id="PTHR33755">
    <property type="entry name" value="TOXIN PARE1-RELATED"/>
    <property type="match status" value="1"/>
</dbReference>
<keyword evidence="5" id="KW-1185">Reference proteome</keyword>
<dbReference type="InterPro" id="IPR035093">
    <property type="entry name" value="RelE/ParE_toxin_dom_sf"/>
</dbReference>
<evidence type="ECO:0000256" key="1">
    <source>
        <dbReference type="ARBA" id="ARBA00006226"/>
    </source>
</evidence>
<reference evidence="4 5" key="1">
    <citation type="submission" date="2019-04" db="EMBL/GenBank/DDBJ databases">
        <title>Genome sequence of strain shin9-1.</title>
        <authorList>
            <person name="Gao J."/>
            <person name="Sun J."/>
        </authorList>
    </citation>
    <scope>NUCLEOTIDE SEQUENCE [LARGE SCALE GENOMIC DNA]</scope>
    <source>
        <strain evidence="5">shin9-1</strain>
    </source>
</reference>
<dbReference type="InterPro" id="IPR028344">
    <property type="entry name" value="ParE1/4"/>
</dbReference>
<protein>
    <recommendedName>
        <fullName evidence="3">Toxin</fullName>
    </recommendedName>
</protein>
<dbReference type="AlphaFoldDB" id="A0A4S8NV61"/>
<keyword evidence="2" id="KW-1277">Toxin-antitoxin system</keyword>
<gene>
    <name evidence="4" type="ORF">FAA97_14830</name>
</gene>
<dbReference type="Pfam" id="PF05016">
    <property type="entry name" value="ParE_toxin"/>
    <property type="match status" value="1"/>
</dbReference>
<proteinExistence type="inferred from homology"/>
<sequence length="96" mass="11551">MRYRLSRKAEADIIDIAETGIRNWGLRQARTYHDGLFELFELIASTPEMARERDELIPPMRVQRFRAHLIVYRIEDNEVLIVRIRHSREDWQSASR</sequence>